<feature type="signal peptide" evidence="2">
    <location>
        <begin position="1"/>
        <end position="22"/>
    </location>
</feature>
<gene>
    <name evidence="3" type="ORF">KAK11_04020</name>
</gene>
<dbReference type="PANTHER" id="PTHR31377">
    <property type="entry name" value="AGMATINE DEIMINASE-RELATED"/>
    <property type="match status" value="1"/>
</dbReference>
<evidence type="ECO:0000256" key="1">
    <source>
        <dbReference type="ARBA" id="ARBA00022801"/>
    </source>
</evidence>
<evidence type="ECO:0000256" key="2">
    <source>
        <dbReference type="SAM" id="SignalP"/>
    </source>
</evidence>
<comment type="caution">
    <text evidence="3">The sequence shown here is derived from an EMBL/GenBank/DDBJ whole genome shotgun (WGS) entry which is preliminary data.</text>
</comment>
<dbReference type="EMBL" id="JAGQDG010000001">
    <property type="protein sequence ID" value="MBQ0934486.1"/>
    <property type="molecule type" value="Genomic_DNA"/>
</dbReference>
<dbReference type="RefSeq" id="WP_210806380.1">
    <property type="nucleotide sequence ID" value="NZ_JAGQDG010000001.1"/>
</dbReference>
<dbReference type="PROSITE" id="PS51318">
    <property type="entry name" value="TAT"/>
    <property type="match status" value="1"/>
</dbReference>
<evidence type="ECO:0000313" key="4">
    <source>
        <dbReference type="Proteomes" id="UP000672097"/>
    </source>
</evidence>
<dbReference type="Proteomes" id="UP000672097">
    <property type="component" value="Unassembled WGS sequence"/>
</dbReference>
<dbReference type="PANTHER" id="PTHR31377:SF0">
    <property type="entry name" value="AGMATINE DEIMINASE-RELATED"/>
    <property type="match status" value="1"/>
</dbReference>
<dbReference type="Pfam" id="PF04371">
    <property type="entry name" value="PAD_porph"/>
    <property type="match status" value="1"/>
</dbReference>
<evidence type="ECO:0000313" key="3">
    <source>
        <dbReference type="EMBL" id="MBQ0934486.1"/>
    </source>
</evidence>
<organism evidence="3 4">
    <name type="scientific">Ideonella paludis</name>
    <dbReference type="NCBI Taxonomy" id="1233411"/>
    <lineage>
        <taxon>Bacteria</taxon>
        <taxon>Pseudomonadati</taxon>
        <taxon>Pseudomonadota</taxon>
        <taxon>Betaproteobacteria</taxon>
        <taxon>Burkholderiales</taxon>
        <taxon>Sphaerotilaceae</taxon>
        <taxon>Ideonella</taxon>
    </lineage>
</organism>
<sequence length="366" mass="39414">MTVSRRGLLQAGLALGAWPALAAQAAPSSAWFMPDEHGPQASVTVAFGAKPAIWGAWTADVQNAVGRLARAMSAFQPVTVLCRASQLALAQEKCGLTNTRYVISPLDDIWVRDTGGLMVRQAQAQSLGTVDLNFNGWGRKQTHRQDAQVASTLSAAIQSHWMRSALVGEGGGIEVDGAGTAILCESSWVNPNRNPGWSRDDIEAELMWQLGLRKIIWLPGIRGKDITDAHVDFYARFVRPGVVIANLDNDPQSYDYALTRTHLDILQAATDADGRTLQIHTLPPPLKPRRNKFTTGNPDFAPGYVNFITLNGAVLLPEFGDRVADRYAQDLLASLFPGRVLVPLNIDAIAGGGGGIHCVTLHVPAT</sequence>
<accession>A0ABS5DTM7</accession>
<reference evidence="3 4" key="1">
    <citation type="submission" date="2021-04" db="EMBL/GenBank/DDBJ databases">
        <title>The genome sequence of type strain Ideonella paludis KCTC 32238.</title>
        <authorList>
            <person name="Liu Y."/>
        </authorList>
    </citation>
    <scope>NUCLEOTIDE SEQUENCE [LARGE SCALE GENOMIC DNA]</scope>
    <source>
        <strain evidence="3 4">KCTC 32238</strain>
    </source>
</reference>
<protein>
    <submittedName>
        <fullName evidence="3">Agmatine deiminase family protein</fullName>
    </submittedName>
</protein>
<dbReference type="InterPro" id="IPR006311">
    <property type="entry name" value="TAT_signal"/>
</dbReference>
<dbReference type="Gene3D" id="3.75.10.10">
    <property type="entry name" value="L-arginine/glycine Amidinotransferase, Chain A"/>
    <property type="match status" value="1"/>
</dbReference>
<name>A0ABS5DTM7_9BURK</name>
<dbReference type="InterPro" id="IPR007466">
    <property type="entry name" value="Peptidyl-Arg-deiminase_porph"/>
</dbReference>
<keyword evidence="1" id="KW-0378">Hydrolase</keyword>
<proteinExistence type="predicted"/>
<dbReference type="SUPFAM" id="SSF55909">
    <property type="entry name" value="Pentein"/>
    <property type="match status" value="1"/>
</dbReference>
<feature type="chain" id="PRO_5046700124" evidence="2">
    <location>
        <begin position="23"/>
        <end position="366"/>
    </location>
</feature>
<keyword evidence="2" id="KW-0732">Signal</keyword>
<keyword evidence="4" id="KW-1185">Reference proteome</keyword>